<sequence>MNITFPKASNELEVIADTTGISTNTGGQYIVAKWGKIKDSKFLKIEIIMNNNEFNMVNAEVTSNEVESAVKTIKDLQDKGKKFYGDKTYDANEVYKTGVKVVAPPKKNASTKRGHPARRKTVREFKKLVMIVGERVMD</sequence>
<dbReference type="GO" id="GO:0003677">
    <property type="term" value="F:DNA binding"/>
    <property type="evidence" value="ECO:0007669"/>
    <property type="project" value="InterPro"/>
</dbReference>
<accession>A0A8F5BMB7</accession>
<dbReference type="EMBL" id="CP077717">
    <property type="protein sequence ID" value="QXJ27788.1"/>
    <property type="molecule type" value="Genomic_DNA"/>
</dbReference>
<dbReference type="Proteomes" id="UP000694018">
    <property type="component" value="Chromosome"/>
</dbReference>
<protein>
    <submittedName>
        <fullName evidence="2">ISC1058 family transposase</fullName>
    </submittedName>
</protein>
<dbReference type="PANTHER" id="PTHR34631:SF3">
    <property type="entry name" value="ISSOD12 TRANSPOSASE TNPA_ISSOD12"/>
    <property type="match status" value="1"/>
</dbReference>
<proteinExistence type="predicted"/>
<feature type="domain" description="Transposase IS4-like" evidence="1">
    <location>
        <begin position="13"/>
        <end position="127"/>
    </location>
</feature>
<dbReference type="Pfam" id="PF01609">
    <property type="entry name" value="DDE_Tnp_1"/>
    <property type="match status" value="1"/>
</dbReference>
<dbReference type="AlphaFoldDB" id="A0A8F5BMB7"/>
<organism evidence="2 3">
    <name type="scientific">Saccharolobus shibatae (strain ATCC 51178 / DSM 5389 / JCM 8931 / NBRC 15437 / B12)</name>
    <name type="common">Sulfolobus shibatae</name>
    <dbReference type="NCBI Taxonomy" id="523848"/>
    <lineage>
        <taxon>Archaea</taxon>
        <taxon>Thermoproteota</taxon>
        <taxon>Thermoprotei</taxon>
        <taxon>Sulfolobales</taxon>
        <taxon>Sulfolobaceae</taxon>
        <taxon>Saccharolobus</taxon>
    </lineage>
</organism>
<dbReference type="GO" id="GO:0004803">
    <property type="term" value="F:transposase activity"/>
    <property type="evidence" value="ECO:0007669"/>
    <property type="project" value="InterPro"/>
</dbReference>
<reference evidence="2" key="1">
    <citation type="journal article" date="2021" name="Environ. Microbiol.">
        <title>New insights into the diversity and evolution of the archaeal mobilome from three complete genomes of Saccharolobus shibatae.</title>
        <authorList>
            <person name="Medvedeva S."/>
            <person name="Brandt D."/>
            <person name="Cvirkaite-Krupovic V."/>
            <person name="Liu Y."/>
            <person name="Severinov K."/>
            <person name="Ishino S."/>
            <person name="Ishino Y."/>
            <person name="Prangishvili D."/>
            <person name="Kalinowski J."/>
            <person name="Krupovic M."/>
        </authorList>
    </citation>
    <scope>NUCLEOTIDE SEQUENCE</scope>
    <source>
        <strain evidence="2">B12</strain>
    </source>
</reference>
<gene>
    <name evidence="2" type="ORF">J5U23_00655</name>
</gene>
<evidence type="ECO:0000313" key="3">
    <source>
        <dbReference type="Proteomes" id="UP000694018"/>
    </source>
</evidence>
<name>A0A8F5BMB7_SACSH</name>
<dbReference type="InterPro" id="IPR053172">
    <property type="entry name" value="Tn903_transposase"/>
</dbReference>
<dbReference type="PANTHER" id="PTHR34631">
    <property type="match status" value="1"/>
</dbReference>
<dbReference type="KEGG" id="sshi:J5U23_00655"/>
<evidence type="ECO:0000259" key="1">
    <source>
        <dbReference type="Pfam" id="PF01609"/>
    </source>
</evidence>
<dbReference type="InterPro" id="IPR002559">
    <property type="entry name" value="Transposase_11"/>
</dbReference>
<dbReference type="GO" id="GO:0006313">
    <property type="term" value="P:DNA transposition"/>
    <property type="evidence" value="ECO:0007669"/>
    <property type="project" value="InterPro"/>
</dbReference>
<evidence type="ECO:0000313" key="2">
    <source>
        <dbReference type="EMBL" id="QXJ27788.1"/>
    </source>
</evidence>